<keyword evidence="3" id="KW-0808">Transferase</keyword>
<dbReference type="EMBL" id="MU827990">
    <property type="protein sequence ID" value="KAJ7312658.1"/>
    <property type="molecule type" value="Genomic_DNA"/>
</dbReference>
<dbReference type="Pfam" id="PF00415">
    <property type="entry name" value="RCC1"/>
    <property type="match status" value="1"/>
</dbReference>
<dbReference type="Gene3D" id="2.130.10.30">
    <property type="entry name" value="Regulator of chromosome condensation 1/beta-lactamase-inhibitor protein II"/>
    <property type="match status" value="1"/>
</dbReference>
<evidence type="ECO:0000313" key="3">
    <source>
        <dbReference type="EMBL" id="KAJ7312658.1"/>
    </source>
</evidence>
<dbReference type="Proteomes" id="UP001163046">
    <property type="component" value="Unassembled WGS sequence"/>
</dbReference>
<proteinExistence type="predicted"/>
<dbReference type="EC" id="2.3.2.26" evidence="3"/>
<protein>
    <submittedName>
        <fullName evidence="3">E3 ubiquitin-protein ligase herc1</fullName>
        <ecNumber evidence="3">2.3.2.26</ecNumber>
    </submittedName>
</protein>
<evidence type="ECO:0000256" key="1">
    <source>
        <dbReference type="ARBA" id="ARBA00022737"/>
    </source>
</evidence>
<dbReference type="AlphaFoldDB" id="A0A9W9Y6X0"/>
<name>A0A9W9Y6X0_9CNID</name>
<gene>
    <name evidence="3" type="primary">HERC1_6</name>
    <name evidence="3" type="ORF">OS493_039583</name>
</gene>
<evidence type="ECO:0000313" key="4">
    <source>
        <dbReference type="Proteomes" id="UP001163046"/>
    </source>
</evidence>
<keyword evidence="3" id="KW-0012">Acyltransferase</keyword>
<dbReference type="PROSITE" id="PS50012">
    <property type="entry name" value="RCC1_3"/>
    <property type="match status" value="1"/>
</dbReference>
<keyword evidence="4" id="KW-1185">Reference proteome</keyword>
<dbReference type="PANTHER" id="PTHR22872">
    <property type="entry name" value="BTK-BINDING PROTEIN-RELATED"/>
    <property type="match status" value="1"/>
</dbReference>
<dbReference type="GO" id="GO:0061630">
    <property type="term" value="F:ubiquitin protein ligase activity"/>
    <property type="evidence" value="ECO:0007669"/>
    <property type="project" value="UniProtKB-EC"/>
</dbReference>
<reference evidence="3" key="1">
    <citation type="submission" date="2023-01" db="EMBL/GenBank/DDBJ databases">
        <title>Genome assembly of the deep-sea coral Lophelia pertusa.</title>
        <authorList>
            <person name="Herrera S."/>
            <person name="Cordes E."/>
        </authorList>
    </citation>
    <scope>NUCLEOTIDE SEQUENCE</scope>
    <source>
        <strain evidence="3">USNM1676648</strain>
        <tissue evidence="3">Polyp</tissue>
    </source>
</reference>
<keyword evidence="1" id="KW-0677">Repeat</keyword>
<sequence>MFMAVCMCGDTAKHAVPKQLMYCHHPVCIQAVNKTEQSTWLGGDSHSMFLTSSGTVYSWGNNFEGQLGHGKSVKFLSKPTQLNSSLLPGQVVSVSVGENTSAAVTGMLNDQR</sequence>
<accession>A0A9W9Y6X0</accession>
<dbReference type="InterPro" id="IPR000408">
    <property type="entry name" value="Reg_chr_condens"/>
</dbReference>
<feature type="repeat" description="RCC1" evidence="2">
    <location>
        <begin position="54"/>
        <end position="107"/>
    </location>
</feature>
<dbReference type="InterPro" id="IPR009091">
    <property type="entry name" value="RCC1/BLIP-II"/>
</dbReference>
<comment type="caution">
    <text evidence="3">The sequence shown here is derived from an EMBL/GenBank/DDBJ whole genome shotgun (WGS) entry which is preliminary data.</text>
</comment>
<evidence type="ECO:0000256" key="2">
    <source>
        <dbReference type="PROSITE-ProRule" id="PRU00235"/>
    </source>
</evidence>
<dbReference type="SUPFAM" id="SSF50985">
    <property type="entry name" value="RCC1/BLIP-II"/>
    <property type="match status" value="1"/>
</dbReference>
<dbReference type="OrthoDB" id="16281at2759"/>
<organism evidence="3 4">
    <name type="scientific">Desmophyllum pertusum</name>
    <dbReference type="NCBI Taxonomy" id="174260"/>
    <lineage>
        <taxon>Eukaryota</taxon>
        <taxon>Metazoa</taxon>
        <taxon>Cnidaria</taxon>
        <taxon>Anthozoa</taxon>
        <taxon>Hexacorallia</taxon>
        <taxon>Scleractinia</taxon>
        <taxon>Caryophylliina</taxon>
        <taxon>Caryophylliidae</taxon>
        <taxon>Desmophyllum</taxon>
    </lineage>
</organism>
<dbReference type="InterPro" id="IPR051625">
    <property type="entry name" value="Signaling_Regulatory_Domain"/>
</dbReference>